<dbReference type="AlphaFoldDB" id="J1K3M8"/>
<dbReference type="Gene3D" id="1.20.1560.10">
    <property type="entry name" value="ABC transporter type 1, transmembrane domain"/>
    <property type="match status" value="1"/>
</dbReference>
<keyword evidence="5 12" id="KW-0067">ATP-binding</keyword>
<dbReference type="InterPro" id="IPR036640">
    <property type="entry name" value="ABC1_TM_sf"/>
</dbReference>
<accession>J1K3M8</accession>
<dbReference type="NCBIfam" id="TIGR02204">
    <property type="entry name" value="MsbA_rel"/>
    <property type="match status" value="1"/>
</dbReference>
<sequence length="597" mass="64780">MDSQTDAKNTENKTIKRKKSNLRPLSTLLPYLLRYKKLAIAAAVSLIVAALVMLVLPIAIRRMLDHGFSYGDGTMINSYFGVLFLLAAILALASAGRYYSVITLGENVVADLRRDVFHHITTLSPEFFDRSHSGEIISRLSADTTQIKSAVGATASVSLRNMIMAVGAIIMMTVTSPKLSAMVLVAIPIIVIPIIVFGRKVRLRTRLAQDRLADATALASEQVSAIRTIQAFTAEKEINKRFSLLVYRAFQAAKGSILSRAFLTGFAIFLVFSSVVAVLWIGSNDVLHNTMTPGTLGQFVLYAVFGASAFGQLSEVGAELAQASGAAERLAEILVEKSDVIKPSTPLKMPHPAKGAVQFDHVDFAYPTRLTQPALKNFSFSVKAGEKIAFVGPSGAGKSTIFSLILRFYDPQKGIISFDGIDVTKADPHDLRMRIAYVPQDVAIFNGTLRENIAFGCENADDRQIEAAAKAANATDFIFALKDGFETQVGERGITLSGGQKQRIAIARALLRDAPLLLLDEATSALDAESEMLVQKSLERLMEGRTTLVIAHRLATILKADRILVIDGGIIVEQGTHDELVAKNGLYARLAKLQFSH</sequence>
<keyword evidence="3 9" id="KW-0812">Transmembrane</keyword>
<dbReference type="PATRIC" id="fig|1094558.3.peg.138"/>
<keyword evidence="7 9" id="KW-0472">Membrane</keyword>
<dbReference type="InterPro" id="IPR011918">
    <property type="entry name" value="ABC_MsbA_ATP-bd"/>
</dbReference>
<comment type="subcellular location">
    <subcellularLocation>
        <location evidence="1">Cell membrane</location>
        <topology evidence="1">Multi-pass membrane protein</topology>
    </subcellularLocation>
</comment>
<dbReference type="SUPFAM" id="SSF52540">
    <property type="entry name" value="P-loop containing nucleoside triphosphate hydrolases"/>
    <property type="match status" value="1"/>
</dbReference>
<evidence type="ECO:0000256" key="4">
    <source>
        <dbReference type="ARBA" id="ARBA00022741"/>
    </source>
</evidence>
<protein>
    <submittedName>
        <fullName evidence="12">ABC transporter, permease/ATP-binding protein</fullName>
    </submittedName>
</protein>
<dbReference type="InterPro" id="IPR039421">
    <property type="entry name" value="Type_1_exporter"/>
</dbReference>
<dbReference type="EMBL" id="AIMB01000001">
    <property type="protein sequence ID" value="EJF91750.1"/>
    <property type="molecule type" value="Genomic_DNA"/>
</dbReference>
<dbReference type="InterPro" id="IPR011527">
    <property type="entry name" value="ABC1_TM_dom"/>
</dbReference>
<dbReference type="Pfam" id="PF00664">
    <property type="entry name" value="ABC_membrane"/>
    <property type="match status" value="1"/>
</dbReference>
<keyword evidence="4" id="KW-0547">Nucleotide-binding</keyword>
<comment type="function">
    <text evidence="8">Part of an ABC transporter complex. Transmembrane domains (TMD) form a pore in the inner membrane and the ATP-binding domain (NBD) is responsible for energy generation.</text>
</comment>
<feature type="domain" description="ABC transporter" evidence="10">
    <location>
        <begin position="357"/>
        <end position="593"/>
    </location>
</feature>
<dbReference type="Proteomes" id="UP000008952">
    <property type="component" value="Unassembled WGS sequence"/>
</dbReference>
<dbReference type="GO" id="GO:0005886">
    <property type="term" value="C:plasma membrane"/>
    <property type="evidence" value="ECO:0007669"/>
    <property type="project" value="UniProtKB-SubCell"/>
</dbReference>
<dbReference type="FunFam" id="3.40.50.300:FF:000218">
    <property type="entry name" value="Multidrug ABC transporter ATP-binding protein"/>
    <property type="match status" value="1"/>
</dbReference>
<evidence type="ECO:0000256" key="6">
    <source>
        <dbReference type="ARBA" id="ARBA00022989"/>
    </source>
</evidence>
<dbReference type="PROSITE" id="PS50893">
    <property type="entry name" value="ABC_TRANSPORTER_2"/>
    <property type="match status" value="1"/>
</dbReference>
<dbReference type="eggNOG" id="COG1132">
    <property type="taxonomic scope" value="Bacteria"/>
</dbReference>
<dbReference type="Gene3D" id="3.40.50.300">
    <property type="entry name" value="P-loop containing nucleotide triphosphate hydrolases"/>
    <property type="match status" value="1"/>
</dbReference>
<dbReference type="SUPFAM" id="SSF90123">
    <property type="entry name" value="ABC transporter transmembrane region"/>
    <property type="match status" value="1"/>
</dbReference>
<feature type="transmembrane region" description="Helical" evidence="9">
    <location>
        <begin position="179"/>
        <end position="197"/>
    </location>
</feature>
<name>J1K3M8_9HYPH</name>
<dbReference type="PANTHER" id="PTHR43394:SF1">
    <property type="entry name" value="ATP-BINDING CASSETTE SUB-FAMILY B MEMBER 10, MITOCHONDRIAL"/>
    <property type="match status" value="1"/>
</dbReference>
<dbReference type="PANTHER" id="PTHR43394">
    <property type="entry name" value="ATP-DEPENDENT PERMEASE MDL1, MITOCHONDRIAL"/>
    <property type="match status" value="1"/>
</dbReference>
<evidence type="ECO:0000259" key="10">
    <source>
        <dbReference type="PROSITE" id="PS50893"/>
    </source>
</evidence>
<dbReference type="OrthoDB" id="9804259at2"/>
<evidence type="ECO:0000256" key="3">
    <source>
        <dbReference type="ARBA" id="ARBA00022692"/>
    </source>
</evidence>
<dbReference type="InterPro" id="IPR027417">
    <property type="entry name" value="P-loop_NTPase"/>
</dbReference>
<evidence type="ECO:0000313" key="12">
    <source>
        <dbReference type="EMBL" id="EJF91750.1"/>
    </source>
</evidence>
<evidence type="ECO:0000256" key="7">
    <source>
        <dbReference type="ARBA" id="ARBA00023136"/>
    </source>
</evidence>
<evidence type="ECO:0000256" key="5">
    <source>
        <dbReference type="ARBA" id="ARBA00022840"/>
    </source>
</evidence>
<comment type="caution">
    <text evidence="12">The sequence shown here is derived from an EMBL/GenBank/DDBJ whole genome shotgun (WGS) entry which is preliminary data.</text>
</comment>
<dbReference type="GO" id="GO:0005524">
    <property type="term" value="F:ATP binding"/>
    <property type="evidence" value="ECO:0007669"/>
    <property type="project" value="UniProtKB-KW"/>
</dbReference>
<evidence type="ECO:0000313" key="13">
    <source>
        <dbReference type="Proteomes" id="UP000008952"/>
    </source>
</evidence>
<feature type="domain" description="ABC transmembrane type-1" evidence="11">
    <location>
        <begin position="40"/>
        <end position="322"/>
    </location>
</feature>
<feature type="transmembrane region" description="Helical" evidence="9">
    <location>
        <begin position="38"/>
        <end position="60"/>
    </location>
</feature>
<feature type="transmembrane region" description="Helical" evidence="9">
    <location>
        <begin position="80"/>
        <end position="99"/>
    </location>
</feature>
<dbReference type="PROSITE" id="PS00211">
    <property type="entry name" value="ABC_TRANSPORTER_1"/>
    <property type="match status" value="1"/>
</dbReference>
<dbReference type="InterPro" id="IPR017871">
    <property type="entry name" value="ABC_transporter-like_CS"/>
</dbReference>
<evidence type="ECO:0000256" key="8">
    <source>
        <dbReference type="ARBA" id="ARBA00024725"/>
    </source>
</evidence>
<dbReference type="InterPro" id="IPR003593">
    <property type="entry name" value="AAA+_ATPase"/>
</dbReference>
<dbReference type="Pfam" id="PF00005">
    <property type="entry name" value="ABC_tran"/>
    <property type="match status" value="1"/>
</dbReference>
<dbReference type="GO" id="GO:0016887">
    <property type="term" value="F:ATP hydrolysis activity"/>
    <property type="evidence" value="ECO:0007669"/>
    <property type="project" value="InterPro"/>
</dbReference>
<gene>
    <name evidence="12" type="ORF">ME5_00129</name>
</gene>
<dbReference type="GO" id="GO:0015421">
    <property type="term" value="F:ABC-type oligopeptide transporter activity"/>
    <property type="evidence" value="ECO:0007669"/>
    <property type="project" value="TreeGrafter"/>
</dbReference>
<comment type="similarity">
    <text evidence="2">Belongs to the ABC transporter superfamily.</text>
</comment>
<evidence type="ECO:0000259" key="11">
    <source>
        <dbReference type="PROSITE" id="PS50929"/>
    </source>
</evidence>
<dbReference type="SMART" id="SM00382">
    <property type="entry name" value="AAA"/>
    <property type="match status" value="1"/>
</dbReference>
<feature type="transmembrane region" description="Helical" evidence="9">
    <location>
        <begin position="149"/>
        <end position="173"/>
    </location>
</feature>
<dbReference type="CDD" id="cd18575">
    <property type="entry name" value="ABC_6TM_bac_exporter_ABCB8_10_like"/>
    <property type="match status" value="1"/>
</dbReference>
<evidence type="ECO:0000256" key="1">
    <source>
        <dbReference type="ARBA" id="ARBA00004651"/>
    </source>
</evidence>
<dbReference type="STRING" id="1094558.ME5_00129"/>
<dbReference type="HOGENOM" id="CLU_000604_84_3_5"/>
<keyword evidence="6 9" id="KW-1133">Transmembrane helix</keyword>
<dbReference type="InterPro" id="IPR003439">
    <property type="entry name" value="ABC_transporter-like_ATP-bd"/>
</dbReference>
<dbReference type="PROSITE" id="PS50929">
    <property type="entry name" value="ABC_TM1F"/>
    <property type="match status" value="1"/>
</dbReference>
<evidence type="ECO:0000256" key="9">
    <source>
        <dbReference type="SAM" id="Phobius"/>
    </source>
</evidence>
<evidence type="ECO:0000256" key="2">
    <source>
        <dbReference type="ARBA" id="ARBA00005417"/>
    </source>
</evidence>
<dbReference type="RefSeq" id="WP_008037450.1">
    <property type="nucleotide sequence ID" value="NZ_JH725147.1"/>
</dbReference>
<keyword evidence="13" id="KW-1185">Reference proteome</keyword>
<reference evidence="12 13" key="1">
    <citation type="submission" date="2012-03" db="EMBL/GenBank/DDBJ databases">
        <title>The Genome Sequence of Bartonella tamiae Th239.</title>
        <authorList>
            <consortium name="The Broad Institute Genome Sequencing Platform"/>
            <consortium name="The Broad Institute Genome Sequencing Center for Infectious Disease"/>
            <person name="Feldgarden M."/>
            <person name="Kirby J."/>
            <person name="Kosoy M."/>
            <person name="Birtles R."/>
            <person name="Probert W.S."/>
            <person name="Chiaraviglio L."/>
            <person name="Young S.K."/>
            <person name="Zeng Q."/>
            <person name="Gargeya S."/>
            <person name="Fitzgerald M."/>
            <person name="Haas B."/>
            <person name="Abouelleil A."/>
            <person name="Alvarado L."/>
            <person name="Arachchi H.M."/>
            <person name="Berlin A."/>
            <person name="Chapman S.B."/>
            <person name="Gearin G."/>
            <person name="Goldberg J."/>
            <person name="Griggs A."/>
            <person name="Gujja S."/>
            <person name="Hansen M."/>
            <person name="Heiman D."/>
            <person name="Howarth C."/>
            <person name="Larimer J."/>
            <person name="Lui A."/>
            <person name="MacDonald P.J.P."/>
            <person name="McCowen C."/>
            <person name="Montmayeur A."/>
            <person name="Murphy C."/>
            <person name="Neiman D."/>
            <person name="Pearson M."/>
            <person name="Priest M."/>
            <person name="Roberts A."/>
            <person name="Saif S."/>
            <person name="Shea T."/>
            <person name="Sisk P."/>
            <person name="Stolte C."/>
            <person name="Sykes S."/>
            <person name="Wortman J."/>
            <person name="Nusbaum C."/>
            <person name="Birren B."/>
        </authorList>
    </citation>
    <scope>NUCLEOTIDE SEQUENCE [LARGE SCALE GENOMIC DNA]</scope>
    <source>
        <strain evidence="12 13">Th239</strain>
    </source>
</reference>
<proteinExistence type="inferred from homology"/>
<organism evidence="12 13">
    <name type="scientific">Bartonella tamiae Th239</name>
    <dbReference type="NCBI Taxonomy" id="1094558"/>
    <lineage>
        <taxon>Bacteria</taxon>
        <taxon>Pseudomonadati</taxon>
        <taxon>Pseudomonadota</taxon>
        <taxon>Alphaproteobacteria</taxon>
        <taxon>Hyphomicrobiales</taxon>
        <taxon>Bartonellaceae</taxon>
        <taxon>Bartonella</taxon>
    </lineage>
</organism>
<feature type="transmembrane region" description="Helical" evidence="9">
    <location>
        <begin position="261"/>
        <end position="282"/>
    </location>
</feature>